<feature type="transmembrane region" description="Helical" evidence="1">
    <location>
        <begin position="35"/>
        <end position="56"/>
    </location>
</feature>
<keyword evidence="1" id="KW-0472">Membrane</keyword>
<gene>
    <name evidence="2" type="ORF">EMK97_02295</name>
</gene>
<dbReference type="RefSeq" id="WP_130599068.1">
    <property type="nucleotide sequence ID" value="NZ_CP034759.1"/>
</dbReference>
<evidence type="ECO:0000313" key="2">
    <source>
        <dbReference type="EMBL" id="QBG34653.1"/>
    </source>
</evidence>
<evidence type="ECO:0000313" key="3">
    <source>
        <dbReference type="Proteomes" id="UP000290244"/>
    </source>
</evidence>
<protein>
    <submittedName>
        <fullName evidence="2">Uncharacterized protein</fullName>
    </submittedName>
</protein>
<evidence type="ECO:0000256" key="1">
    <source>
        <dbReference type="SAM" id="Phobius"/>
    </source>
</evidence>
<dbReference type="OrthoDB" id="9935466at2"/>
<keyword evidence="3" id="KW-1185">Reference proteome</keyword>
<feature type="transmembrane region" description="Helical" evidence="1">
    <location>
        <begin position="12"/>
        <end position="29"/>
    </location>
</feature>
<proteinExistence type="predicted"/>
<name>A0A4P6P110_9GAMM</name>
<organism evidence="2 3">
    <name type="scientific">Litorilituus sediminis</name>
    <dbReference type="NCBI Taxonomy" id="718192"/>
    <lineage>
        <taxon>Bacteria</taxon>
        <taxon>Pseudomonadati</taxon>
        <taxon>Pseudomonadota</taxon>
        <taxon>Gammaproteobacteria</taxon>
        <taxon>Alteromonadales</taxon>
        <taxon>Colwelliaceae</taxon>
        <taxon>Litorilituus</taxon>
    </lineage>
</organism>
<dbReference type="Proteomes" id="UP000290244">
    <property type="component" value="Chromosome"/>
</dbReference>
<dbReference type="KEGG" id="lsd:EMK97_02295"/>
<dbReference type="EMBL" id="CP034759">
    <property type="protein sequence ID" value="QBG34653.1"/>
    <property type="molecule type" value="Genomic_DNA"/>
</dbReference>
<dbReference type="AlphaFoldDB" id="A0A4P6P110"/>
<accession>A0A4P6P110</accession>
<sequence>MQKQSILKSISLISIVTTMGLIVNLELLTDELIKYFWPLHIIAMVLGFIMIFSLMKDHKSLVKLFAPLLPNQGFIKFIAKGLISVVIQLVLLLTIMSPMIYSFSVLPIFTPAATPFKE</sequence>
<keyword evidence="1" id="KW-0812">Transmembrane</keyword>
<feature type="transmembrane region" description="Helical" evidence="1">
    <location>
        <begin position="77"/>
        <end position="101"/>
    </location>
</feature>
<reference evidence="2 3" key="1">
    <citation type="submission" date="2018-12" db="EMBL/GenBank/DDBJ databases">
        <title>Complete genome of Litorilituus sediminis.</title>
        <authorList>
            <person name="Liu A."/>
            <person name="Rong J."/>
        </authorList>
    </citation>
    <scope>NUCLEOTIDE SEQUENCE [LARGE SCALE GENOMIC DNA]</scope>
    <source>
        <strain evidence="2 3">JCM 17549</strain>
    </source>
</reference>
<keyword evidence="1" id="KW-1133">Transmembrane helix</keyword>